<dbReference type="STRING" id="489703.SAMN04488038_103134"/>
<dbReference type="InterPro" id="IPR036291">
    <property type="entry name" value="NAD(P)-bd_dom_sf"/>
</dbReference>
<evidence type="ECO:0000313" key="2">
    <source>
        <dbReference type="Proteomes" id="UP000199233"/>
    </source>
</evidence>
<gene>
    <name evidence="1" type="ORF">SAMN04488038_103134</name>
</gene>
<proteinExistence type="predicted"/>
<dbReference type="RefSeq" id="WP_177188844.1">
    <property type="nucleotide sequence ID" value="NZ_FOFS01000003.1"/>
</dbReference>
<dbReference type="PANTHER" id="PTHR43431">
    <property type="entry name" value="OXIDOREDUCTASE, SHORT CHAIN DEHYDROGENASE/REDUCTASE FAMILY (AFU_ORTHOLOGUE AFUA_5G14000)"/>
    <property type="match status" value="1"/>
</dbReference>
<evidence type="ECO:0000313" key="1">
    <source>
        <dbReference type="EMBL" id="SEQ03182.1"/>
    </source>
</evidence>
<dbReference type="SUPFAM" id="SSF51735">
    <property type="entry name" value="NAD(P)-binding Rossmann-fold domains"/>
    <property type="match status" value="1"/>
</dbReference>
<dbReference type="PRINTS" id="PR00081">
    <property type="entry name" value="GDHRDH"/>
</dbReference>
<dbReference type="InterPro" id="IPR002347">
    <property type="entry name" value="SDR_fam"/>
</dbReference>
<protein>
    <submittedName>
        <fullName evidence="1">Short-chain dehydrogenase</fullName>
    </submittedName>
</protein>
<reference evidence="1 2" key="1">
    <citation type="submission" date="2016-10" db="EMBL/GenBank/DDBJ databases">
        <authorList>
            <person name="de Groot N.N."/>
        </authorList>
    </citation>
    <scope>NUCLEOTIDE SEQUENCE [LARGE SCALE GENOMIC DNA]</scope>
    <source>
        <strain evidence="1 2">DSM 25927</strain>
    </source>
</reference>
<dbReference type="Gene3D" id="3.40.50.720">
    <property type="entry name" value="NAD(P)-binding Rossmann-like Domain"/>
    <property type="match status" value="1"/>
</dbReference>
<dbReference type="Proteomes" id="UP000199233">
    <property type="component" value="Unassembled WGS sequence"/>
</dbReference>
<dbReference type="Pfam" id="PF00106">
    <property type="entry name" value="adh_short"/>
    <property type="match status" value="1"/>
</dbReference>
<keyword evidence="2" id="KW-1185">Reference proteome</keyword>
<dbReference type="AlphaFoldDB" id="A0A1H9CPN7"/>
<name>A0A1H9CPN7_9GAMM</name>
<dbReference type="EMBL" id="FOFS01000003">
    <property type="protein sequence ID" value="SEQ03182.1"/>
    <property type="molecule type" value="Genomic_DNA"/>
</dbReference>
<sequence>MSVRASTARKKTKPAEHTPACFIVGAGPGIGLALAETFAGEGYDIALLSRGPSKLLPACADLRANTGRKVRAYAADAGDELALKQGLDAARAEFGDPQILIYNAANAQMAPPTQVPVARLVDEFKVNVAGALVAVREVSPAMIKAKKGTILLTGGGFAYEPAMKYASLSLGKAALRSLTYTLAQELGGHGIHVATVTVHGFVQTGTKFDPARIAQAYLWLHRQPKGHFDIEKIHK</sequence>
<organism evidence="1 2">
    <name type="scientific">Solimonas aquatica</name>
    <dbReference type="NCBI Taxonomy" id="489703"/>
    <lineage>
        <taxon>Bacteria</taxon>
        <taxon>Pseudomonadati</taxon>
        <taxon>Pseudomonadota</taxon>
        <taxon>Gammaproteobacteria</taxon>
        <taxon>Nevskiales</taxon>
        <taxon>Nevskiaceae</taxon>
        <taxon>Solimonas</taxon>
    </lineage>
</organism>
<accession>A0A1H9CPN7</accession>
<dbReference type="PANTHER" id="PTHR43431:SF1">
    <property type="entry name" value="OS08G0476300 PROTEIN"/>
    <property type="match status" value="1"/>
</dbReference>